<protein>
    <submittedName>
        <fullName evidence="1">GD10674</fullName>
    </submittedName>
</protein>
<gene>
    <name evidence="1" type="primary">Dsim\GD10674</name>
    <name evidence="1" type="ORF">Dsim_GD10674</name>
</gene>
<name>B4QHP3_DROSI</name>
<sequence length="115" mass="12268">MYIIDIVYLICAASSPKLSAVPLGLTVGAQLSPSRRGIANFGYGSGYYGTTSRTVGLWNCGTVWTSRLRGEVTHSLMTVVGAAGAIYSYAGRTERKISHVVAITRPEQLVTVTLN</sequence>
<proteinExistence type="predicted"/>
<reference evidence="1 2" key="1">
    <citation type="journal article" date="2007" name="Nature">
        <title>Evolution of genes and genomes on the Drosophila phylogeny.</title>
        <authorList>
            <consortium name="Drosophila 12 Genomes Consortium"/>
            <person name="Clark A.G."/>
            <person name="Eisen M.B."/>
            <person name="Smith D.R."/>
            <person name="Bergman C.M."/>
            <person name="Oliver B."/>
            <person name="Markow T.A."/>
            <person name="Kaufman T.C."/>
            <person name="Kellis M."/>
            <person name="Gelbart W."/>
            <person name="Iyer V.N."/>
            <person name="Pollard D.A."/>
            <person name="Sackton T.B."/>
            <person name="Larracuente A.M."/>
            <person name="Singh N.D."/>
            <person name="Abad J.P."/>
            <person name="Abt D.N."/>
            <person name="Adryan B."/>
            <person name="Aguade M."/>
            <person name="Akashi H."/>
            <person name="Anderson W.W."/>
            <person name="Aquadro C.F."/>
            <person name="Ardell D.H."/>
            <person name="Arguello R."/>
            <person name="Artieri C.G."/>
            <person name="Barbash D.A."/>
            <person name="Barker D."/>
            <person name="Barsanti P."/>
            <person name="Batterham P."/>
            <person name="Batzoglou S."/>
            <person name="Begun D."/>
            <person name="Bhutkar A."/>
            <person name="Blanco E."/>
            <person name="Bosak S.A."/>
            <person name="Bradley R.K."/>
            <person name="Brand A.D."/>
            <person name="Brent M.R."/>
            <person name="Brooks A.N."/>
            <person name="Brown R.H."/>
            <person name="Butlin R.K."/>
            <person name="Caggese C."/>
            <person name="Calvi B.R."/>
            <person name="Bernardo de Carvalho A."/>
            <person name="Caspi A."/>
            <person name="Castrezana S."/>
            <person name="Celniker S.E."/>
            <person name="Chang J.L."/>
            <person name="Chapple C."/>
            <person name="Chatterji S."/>
            <person name="Chinwalla A."/>
            <person name="Civetta A."/>
            <person name="Clifton S.W."/>
            <person name="Comeron J.M."/>
            <person name="Costello J.C."/>
            <person name="Coyne J.A."/>
            <person name="Daub J."/>
            <person name="David R.G."/>
            <person name="Delcher A.L."/>
            <person name="Delehaunty K."/>
            <person name="Do C.B."/>
            <person name="Ebling H."/>
            <person name="Edwards K."/>
            <person name="Eickbush T."/>
            <person name="Evans J.D."/>
            <person name="Filipski A."/>
            <person name="Findeiss S."/>
            <person name="Freyhult E."/>
            <person name="Fulton L."/>
            <person name="Fulton R."/>
            <person name="Garcia A.C."/>
            <person name="Gardiner A."/>
            <person name="Garfield D.A."/>
            <person name="Garvin B.E."/>
            <person name="Gibson G."/>
            <person name="Gilbert D."/>
            <person name="Gnerre S."/>
            <person name="Godfrey J."/>
            <person name="Good R."/>
            <person name="Gotea V."/>
            <person name="Gravely B."/>
            <person name="Greenberg A.J."/>
            <person name="Griffiths-Jones S."/>
            <person name="Gross S."/>
            <person name="Guigo R."/>
            <person name="Gustafson E.A."/>
            <person name="Haerty W."/>
            <person name="Hahn M.W."/>
            <person name="Halligan D.L."/>
            <person name="Halpern A.L."/>
            <person name="Halter G.M."/>
            <person name="Han M.V."/>
            <person name="Heger A."/>
            <person name="Hillier L."/>
            <person name="Hinrichs A.S."/>
            <person name="Holmes I."/>
            <person name="Hoskins R.A."/>
            <person name="Hubisz M.J."/>
            <person name="Hultmark D."/>
            <person name="Huntley M.A."/>
            <person name="Jaffe D.B."/>
            <person name="Jagadeeshan S."/>
            <person name="Jeck W.R."/>
            <person name="Johnson J."/>
            <person name="Jones C.D."/>
            <person name="Jordan W.C."/>
            <person name="Karpen G.H."/>
            <person name="Kataoka E."/>
            <person name="Keightley P.D."/>
            <person name="Kheradpour P."/>
            <person name="Kirkness E.F."/>
            <person name="Koerich L.B."/>
            <person name="Kristiansen K."/>
            <person name="Kudrna D."/>
            <person name="Kulathinal R.J."/>
            <person name="Kumar S."/>
            <person name="Kwok R."/>
            <person name="Lander E."/>
            <person name="Langley C.H."/>
            <person name="Lapoint R."/>
            <person name="Lazzaro B.P."/>
            <person name="Lee S.J."/>
            <person name="Levesque L."/>
            <person name="Li R."/>
            <person name="Lin C.F."/>
            <person name="Lin M.F."/>
            <person name="Lindblad-Toh K."/>
            <person name="Llopart A."/>
            <person name="Long M."/>
            <person name="Low L."/>
            <person name="Lozovsky E."/>
            <person name="Lu J."/>
            <person name="Luo M."/>
            <person name="Machado C.A."/>
            <person name="Makalowski W."/>
            <person name="Marzo M."/>
            <person name="Matsuda M."/>
            <person name="Matzkin L."/>
            <person name="McAllister B."/>
            <person name="McBride C.S."/>
            <person name="McKernan B."/>
            <person name="McKernan K."/>
            <person name="Mendez-Lago M."/>
            <person name="Minx P."/>
            <person name="Mollenhauer M.U."/>
            <person name="Montooth K."/>
            <person name="Mount S.M."/>
            <person name="Mu X."/>
            <person name="Myers E."/>
            <person name="Negre B."/>
            <person name="Newfeld S."/>
            <person name="Nielsen R."/>
            <person name="Noor M.A."/>
            <person name="O'Grady P."/>
            <person name="Pachter L."/>
            <person name="Papaceit M."/>
            <person name="Parisi M.J."/>
            <person name="Parisi M."/>
            <person name="Parts L."/>
            <person name="Pedersen J.S."/>
            <person name="Pesole G."/>
            <person name="Phillippy A.M."/>
            <person name="Ponting C.P."/>
            <person name="Pop M."/>
            <person name="Porcelli D."/>
            <person name="Powell J.R."/>
            <person name="Prohaska S."/>
            <person name="Pruitt K."/>
            <person name="Puig M."/>
            <person name="Quesneville H."/>
            <person name="Ram K.R."/>
            <person name="Rand D."/>
            <person name="Rasmussen M.D."/>
            <person name="Reed L.K."/>
            <person name="Reenan R."/>
            <person name="Reily A."/>
            <person name="Remington K.A."/>
            <person name="Rieger T.T."/>
            <person name="Ritchie M.G."/>
            <person name="Robin C."/>
            <person name="Rogers Y.H."/>
            <person name="Rohde C."/>
            <person name="Rozas J."/>
            <person name="Rubenfield M.J."/>
            <person name="Ruiz A."/>
            <person name="Russo S."/>
            <person name="Salzberg S.L."/>
            <person name="Sanchez-Gracia A."/>
            <person name="Saranga D.J."/>
            <person name="Sato H."/>
            <person name="Schaeffer S.W."/>
            <person name="Schatz M.C."/>
            <person name="Schlenke T."/>
            <person name="Schwartz R."/>
            <person name="Segarra C."/>
            <person name="Singh R.S."/>
            <person name="Sirot L."/>
            <person name="Sirota M."/>
            <person name="Sisneros N.B."/>
            <person name="Smith C.D."/>
            <person name="Smith T.F."/>
            <person name="Spieth J."/>
            <person name="Stage D.E."/>
            <person name="Stark A."/>
            <person name="Stephan W."/>
            <person name="Strausberg R.L."/>
            <person name="Strempel S."/>
            <person name="Sturgill D."/>
            <person name="Sutton G."/>
            <person name="Sutton G.G."/>
            <person name="Tao W."/>
            <person name="Teichmann S."/>
            <person name="Tobari Y.N."/>
            <person name="Tomimura Y."/>
            <person name="Tsolas J.M."/>
            <person name="Valente V.L."/>
            <person name="Venter E."/>
            <person name="Venter J.C."/>
            <person name="Vicario S."/>
            <person name="Vieira F.G."/>
            <person name="Vilella A.J."/>
            <person name="Villasante A."/>
            <person name="Walenz B."/>
            <person name="Wang J."/>
            <person name="Wasserman M."/>
            <person name="Watts T."/>
            <person name="Wilson D."/>
            <person name="Wilson R.K."/>
            <person name="Wing R.A."/>
            <person name="Wolfner M.F."/>
            <person name="Wong A."/>
            <person name="Wong G.K."/>
            <person name="Wu C.I."/>
            <person name="Wu G."/>
            <person name="Yamamoto D."/>
            <person name="Yang H.P."/>
            <person name="Yang S.P."/>
            <person name="Yorke J.A."/>
            <person name="Yoshida K."/>
            <person name="Zdobnov E."/>
            <person name="Zhang P."/>
            <person name="Zhang Y."/>
            <person name="Zimin A.V."/>
            <person name="Baldwin J."/>
            <person name="Abdouelleil A."/>
            <person name="Abdulkadir J."/>
            <person name="Abebe A."/>
            <person name="Abera B."/>
            <person name="Abreu J."/>
            <person name="Acer S.C."/>
            <person name="Aftuck L."/>
            <person name="Alexander A."/>
            <person name="An P."/>
            <person name="Anderson E."/>
            <person name="Anderson S."/>
            <person name="Arachi H."/>
            <person name="Azer M."/>
            <person name="Bachantsang P."/>
            <person name="Barry A."/>
            <person name="Bayul T."/>
            <person name="Berlin A."/>
            <person name="Bessette D."/>
            <person name="Bloom T."/>
            <person name="Blye J."/>
            <person name="Boguslavskiy L."/>
            <person name="Bonnet C."/>
            <person name="Boukhgalter B."/>
            <person name="Bourzgui I."/>
            <person name="Brown A."/>
            <person name="Cahill P."/>
            <person name="Channer S."/>
            <person name="Cheshatsang Y."/>
            <person name="Chuda L."/>
            <person name="Citroen M."/>
            <person name="Collymore A."/>
            <person name="Cooke P."/>
            <person name="Costello M."/>
            <person name="D'Aco K."/>
            <person name="Daza R."/>
            <person name="De Haan G."/>
            <person name="DeGray S."/>
            <person name="DeMaso C."/>
            <person name="Dhargay N."/>
            <person name="Dooley K."/>
            <person name="Dooley E."/>
            <person name="Doricent M."/>
            <person name="Dorje P."/>
            <person name="Dorjee K."/>
            <person name="Dupes A."/>
            <person name="Elong R."/>
            <person name="Falk J."/>
            <person name="Farina A."/>
            <person name="Faro S."/>
            <person name="Ferguson D."/>
            <person name="Fisher S."/>
            <person name="Foley C.D."/>
            <person name="Franke A."/>
            <person name="Friedrich D."/>
            <person name="Gadbois L."/>
            <person name="Gearin G."/>
            <person name="Gearin C.R."/>
            <person name="Giannoukos G."/>
            <person name="Goode T."/>
            <person name="Graham J."/>
            <person name="Grandbois E."/>
            <person name="Grewal S."/>
            <person name="Gyaltsen K."/>
            <person name="Hafez N."/>
            <person name="Hagos B."/>
            <person name="Hall J."/>
            <person name="Henson C."/>
            <person name="Hollinger A."/>
            <person name="Honan T."/>
            <person name="Huard M.D."/>
            <person name="Hughes L."/>
            <person name="Hurhula B."/>
            <person name="Husby M.E."/>
            <person name="Kamat A."/>
            <person name="Kanga B."/>
            <person name="Kashin S."/>
            <person name="Khazanovich D."/>
            <person name="Kisner P."/>
            <person name="Lance K."/>
            <person name="Lara M."/>
            <person name="Lee W."/>
            <person name="Lennon N."/>
            <person name="Letendre F."/>
            <person name="LeVine R."/>
            <person name="Lipovsky A."/>
            <person name="Liu X."/>
            <person name="Liu J."/>
            <person name="Liu S."/>
            <person name="Lokyitsang T."/>
            <person name="Lokyitsang Y."/>
            <person name="Lubonja R."/>
            <person name="Lui A."/>
            <person name="MacDonald P."/>
            <person name="Magnisalis V."/>
            <person name="Maru K."/>
            <person name="Matthews C."/>
            <person name="McCusker W."/>
            <person name="McDonough S."/>
            <person name="Mehta T."/>
            <person name="Meldrim J."/>
            <person name="Meneus L."/>
            <person name="Mihai O."/>
            <person name="Mihalev A."/>
            <person name="Mihova T."/>
            <person name="Mittelman R."/>
            <person name="Mlenga V."/>
            <person name="Montmayeur A."/>
            <person name="Mulrain L."/>
            <person name="Navidi A."/>
            <person name="Naylor J."/>
            <person name="Negash T."/>
            <person name="Nguyen T."/>
            <person name="Nguyen N."/>
            <person name="Nicol R."/>
            <person name="Norbu C."/>
            <person name="Norbu N."/>
            <person name="Novod N."/>
            <person name="O'Neill B."/>
            <person name="Osman S."/>
            <person name="Markiewicz E."/>
            <person name="Oyono O.L."/>
            <person name="Patti C."/>
            <person name="Phunkhang P."/>
            <person name="Pierre F."/>
            <person name="Priest M."/>
            <person name="Raghuraman S."/>
            <person name="Rege F."/>
            <person name="Reyes R."/>
            <person name="Rise C."/>
            <person name="Rogov P."/>
            <person name="Ross K."/>
            <person name="Ryan E."/>
            <person name="Settipalli S."/>
            <person name="Shea T."/>
            <person name="Sherpa N."/>
            <person name="Shi L."/>
            <person name="Shih D."/>
            <person name="Sparrow T."/>
            <person name="Spaulding J."/>
            <person name="Stalker J."/>
            <person name="Stange-Thomann N."/>
            <person name="Stavropoulos S."/>
            <person name="Stone C."/>
            <person name="Strader C."/>
            <person name="Tesfaye S."/>
            <person name="Thomson T."/>
            <person name="Thoulutsang Y."/>
            <person name="Thoulutsang D."/>
            <person name="Topham K."/>
            <person name="Topping I."/>
            <person name="Tsamla T."/>
            <person name="Vassiliev H."/>
            <person name="Vo A."/>
            <person name="Wangchuk T."/>
            <person name="Wangdi T."/>
            <person name="Weiand M."/>
            <person name="Wilkinson J."/>
            <person name="Wilson A."/>
            <person name="Yadav S."/>
            <person name="Young G."/>
            <person name="Yu Q."/>
            <person name="Zembek L."/>
            <person name="Zhong D."/>
            <person name="Zimmer A."/>
            <person name="Zwirko Z."/>
            <person name="Jaffe D.B."/>
            <person name="Alvarez P."/>
            <person name="Brockman W."/>
            <person name="Butler J."/>
            <person name="Chin C."/>
            <person name="Gnerre S."/>
            <person name="Grabherr M."/>
            <person name="Kleber M."/>
            <person name="Mauceli E."/>
            <person name="MacCallum I."/>
        </authorList>
    </citation>
    <scope>NUCLEOTIDE SEQUENCE [LARGE SCALE GENOMIC DNA]</scope>
    <source>
        <strain evidence="2">white501</strain>
    </source>
</reference>
<dbReference type="EMBL" id="CM000362">
    <property type="protein sequence ID" value="EDX06377.1"/>
    <property type="molecule type" value="Genomic_DNA"/>
</dbReference>
<keyword evidence="2" id="KW-1185">Reference proteome</keyword>
<dbReference type="HOGENOM" id="CLU_2111421_0_0_1"/>
<dbReference type="Proteomes" id="UP000000304">
    <property type="component" value="Chromosome 2R"/>
</dbReference>
<evidence type="ECO:0000313" key="1">
    <source>
        <dbReference type="EMBL" id="EDX06377.1"/>
    </source>
</evidence>
<organism evidence="1 2">
    <name type="scientific">Drosophila simulans</name>
    <name type="common">Fruit fly</name>
    <dbReference type="NCBI Taxonomy" id="7240"/>
    <lineage>
        <taxon>Eukaryota</taxon>
        <taxon>Metazoa</taxon>
        <taxon>Ecdysozoa</taxon>
        <taxon>Arthropoda</taxon>
        <taxon>Hexapoda</taxon>
        <taxon>Insecta</taxon>
        <taxon>Pterygota</taxon>
        <taxon>Neoptera</taxon>
        <taxon>Endopterygota</taxon>
        <taxon>Diptera</taxon>
        <taxon>Brachycera</taxon>
        <taxon>Muscomorpha</taxon>
        <taxon>Ephydroidea</taxon>
        <taxon>Drosophilidae</taxon>
        <taxon>Drosophila</taxon>
        <taxon>Sophophora</taxon>
    </lineage>
</organism>
<dbReference type="AlphaFoldDB" id="B4QHP3"/>
<accession>B4QHP3</accession>
<evidence type="ECO:0000313" key="2">
    <source>
        <dbReference type="Proteomes" id="UP000000304"/>
    </source>
</evidence>